<evidence type="ECO:0000313" key="1">
    <source>
        <dbReference type="EMBL" id="GJD98244.1"/>
    </source>
</evidence>
<dbReference type="Gene3D" id="3.40.630.30">
    <property type="match status" value="1"/>
</dbReference>
<reference evidence="1" key="1">
    <citation type="journal article" date="2021" name="Front. Microbiol.">
        <title>Comprehensive Comparative Genomics and Phenotyping of Methylobacterium Species.</title>
        <authorList>
            <person name="Alessa O."/>
            <person name="Ogura Y."/>
            <person name="Fujitani Y."/>
            <person name="Takami H."/>
            <person name="Hayashi T."/>
            <person name="Sahin N."/>
            <person name="Tani A."/>
        </authorList>
    </citation>
    <scope>NUCLEOTIDE SEQUENCE</scope>
    <source>
        <strain evidence="1">DSM 17168</strain>
    </source>
</reference>
<sequence length="291" mass="32344">MSGEVGPTLRRRQITEADLDAVATLLSQGFRLRPKSYWLRGLRRQAERAVPDGYPRFGYMLESGGRPVGAVLMIFAAFDSDGRRVVRCNLSSWYVEPAYAAQGAMLIHYVLRHQDVTYINLSPAPHTQPIIERQGFRAFSRGLLLCAPSLARGREPVRLHRIGERVPPALAALPERELIEAHAAYGCTCLVVEAADGLHPFVFAPRRVLKRLVPTTHLIYCRSLADFVRFAGPLGRRLLLSGKPSVLVDVDGPVPGLVGRHISRHQNKYFRGPNPPRLGEIPYTEGVIFGP</sequence>
<organism evidence="1 2">
    <name type="scientific">Methylobacterium isbiliense</name>
    <dbReference type="NCBI Taxonomy" id="315478"/>
    <lineage>
        <taxon>Bacteria</taxon>
        <taxon>Pseudomonadati</taxon>
        <taxon>Pseudomonadota</taxon>
        <taxon>Alphaproteobacteria</taxon>
        <taxon>Hyphomicrobiales</taxon>
        <taxon>Methylobacteriaceae</taxon>
        <taxon>Methylobacterium</taxon>
    </lineage>
</organism>
<proteinExistence type="predicted"/>
<accession>A0ABQ4S592</accession>
<comment type="caution">
    <text evidence="1">The sequence shown here is derived from an EMBL/GenBank/DDBJ whole genome shotgun (WGS) entry which is preliminary data.</text>
</comment>
<protein>
    <recommendedName>
        <fullName evidence="3">N-acetyltransferase domain-containing protein</fullName>
    </recommendedName>
</protein>
<dbReference type="Proteomes" id="UP001055153">
    <property type="component" value="Unassembled WGS sequence"/>
</dbReference>
<name>A0ABQ4S592_9HYPH</name>
<gene>
    <name evidence="1" type="ORF">GMJLKIPL_0151</name>
</gene>
<reference evidence="1" key="2">
    <citation type="submission" date="2021-08" db="EMBL/GenBank/DDBJ databases">
        <authorList>
            <person name="Tani A."/>
            <person name="Ola A."/>
            <person name="Ogura Y."/>
            <person name="Katsura K."/>
            <person name="Hayashi T."/>
        </authorList>
    </citation>
    <scope>NUCLEOTIDE SEQUENCE</scope>
    <source>
        <strain evidence="1">DSM 17168</strain>
    </source>
</reference>
<dbReference type="EMBL" id="BPQQ01000002">
    <property type="protein sequence ID" value="GJD98244.1"/>
    <property type="molecule type" value="Genomic_DNA"/>
</dbReference>
<evidence type="ECO:0008006" key="3">
    <source>
        <dbReference type="Google" id="ProtNLM"/>
    </source>
</evidence>
<keyword evidence="2" id="KW-1185">Reference proteome</keyword>
<evidence type="ECO:0000313" key="2">
    <source>
        <dbReference type="Proteomes" id="UP001055153"/>
    </source>
</evidence>
<dbReference type="SUPFAM" id="SSF55729">
    <property type="entry name" value="Acyl-CoA N-acyltransferases (Nat)"/>
    <property type="match status" value="1"/>
</dbReference>
<dbReference type="InterPro" id="IPR016181">
    <property type="entry name" value="Acyl_CoA_acyltransferase"/>
</dbReference>